<dbReference type="InterPro" id="IPR036271">
    <property type="entry name" value="Tet_transcr_reg_TetR-rel_C_sf"/>
</dbReference>
<proteinExistence type="predicted"/>
<dbReference type="STRING" id="146020.RMCB_5254"/>
<dbReference type="PRINTS" id="PR00455">
    <property type="entry name" value="HTHTETR"/>
</dbReference>
<evidence type="ECO:0000313" key="7">
    <source>
        <dbReference type="Proteomes" id="UP000069620"/>
    </source>
</evidence>
<protein>
    <submittedName>
        <fullName evidence="6">TetR family transcriptional regulator</fullName>
    </submittedName>
</protein>
<evidence type="ECO:0000256" key="1">
    <source>
        <dbReference type="ARBA" id="ARBA00023015"/>
    </source>
</evidence>
<keyword evidence="3" id="KW-0804">Transcription</keyword>
<dbReference type="Gene3D" id="1.10.357.10">
    <property type="entry name" value="Tetracycline Repressor, domain 2"/>
    <property type="match status" value="1"/>
</dbReference>
<reference evidence="7" key="1">
    <citation type="journal article" date="2016" name="Genome Announc.">
        <title>Draft Genome Sequences of Five Rapidly Growing Mycobacterium Species, M. thermoresistibile, M. fortuitum subsp. acetamidolyticum, M. canariasense, M. brisbanense, and M. novocastrense.</title>
        <authorList>
            <person name="Katahira K."/>
            <person name="Ogura Y."/>
            <person name="Gotoh Y."/>
            <person name="Hayashi T."/>
        </authorList>
    </citation>
    <scope>NUCLEOTIDE SEQUENCE [LARGE SCALE GENOMIC DNA]</scope>
    <source>
        <strain evidence="7">JCM15654</strain>
    </source>
</reference>
<keyword evidence="7" id="KW-1185">Reference proteome</keyword>
<reference evidence="7" key="2">
    <citation type="submission" date="2016-02" db="EMBL/GenBank/DDBJ databases">
        <title>Draft genome sequence of five rapidly growing Mycobacterium species.</title>
        <authorList>
            <person name="Katahira K."/>
            <person name="Gotou Y."/>
            <person name="Iida K."/>
            <person name="Ogura Y."/>
            <person name="Hayashi T."/>
        </authorList>
    </citation>
    <scope>NUCLEOTIDE SEQUENCE [LARGE SCALE GENOMIC DNA]</scope>
    <source>
        <strain evidence="7">JCM15654</strain>
    </source>
</reference>
<dbReference type="AlphaFoldDB" id="A0A124E0P5"/>
<dbReference type="RefSeq" id="WP_062831108.1">
    <property type="nucleotide sequence ID" value="NZ_BCSX01000045.1"/>
</dbReference>
<dbReference type="SUPFAM" id="SSF46689">
    <property type="entry name" value="Homeodomain-like"/>
    <property type="match status" value="1"/>
</dbReference>
<evidence type="ECO:0000313" key="6">
    <source>
        <dbReference type="EMBL" id="GAS91158.1"/>
    </source>
</evidence>
<dbReference type="PANTHER" id="PTHR30055">
    <property type="entry name" value="HTH-TYPE TRANSCRIPTIONAL REGULATOR RUTR"/>
    <property type="match status" value="1"/>
</dbReference>
<keyword evidence="2 4" id="KW-0238">DNA-binding</keyword>
<dbReference type="InterPro" id="IPR001647">
    <property type="entry name" value="HTH_TetR"/>
</dbReference>
<dbReference type="PROSITE" id="PS01081">
    <property type="entry name" value="HTH_TETR_1"/>
    <property type="match status" value="1"/>
</dbReference>
<keyword evidence="1" id="KW-0805">Transcription regulation</keyword>
<organism evidence="6 7">
    <name type="scientific">Mycolicibacterium brisbanense</name>
    <dbReference type="NCBI Taxonomy" id="146020"/>
    <lineage>
        <taxon>Bacteria</taxon>
        <taxon>Bacillati</taxon>
        <taxon>Actinomycetota</taxon>
        <taxon>Actinomycetes</taxon>
        <taxon>Mycobacteriales</taxon>
        <taxon>Mycobacteriaceae</taxon>
        <taxon>Mycolicibacterium</taxon>
    </lineage>
</organism>
<comment type="caution">
    <text evidence="6">The sequence shown here is derived from an EMBL/GenBank/DDBJ whole genome shotgun (WGS) entry which is preliminary data.</text>
</comment>
<dbReference type="InterPro" id="IPR050109">
    <property type="entry name" value="HTH-type_TetR-like_transc_reg"/>
</dbReference>
<feature type="DNA-binding region" description="H-T-H motif" evidence="4">
    <location>
        <begin position="36"/>
        <end position="55"/>
    </location>
</feature>
<dbReference type="InterPro" id="IPR011075">
    <property type="entry name" value="TetR_C"/>
</dbReference>
<dbReference type="GO" id="GO:0003700">
    <property type="term" value="F:DNA-binding transcription factor activity"/>
    <property type="evidence" value="ECO:0007669"/>
    <property type="project" value="TreeGrafter"/>
</dbReference>
<dbReference type="PANTHER" id="PTHR30055:SF148">
    <property type="entry name" value="TETR-FAMILY TRANSCRIPTIONAL REGULATOR"/>
    <property type="match status" value="1"/>
</dbReference>
<dbReference type="PROSITE" id="PS50977">
    <property type="entry name" value="HTH_TETR_2"/>
    <property type="match status" value="1"/>
</dbReference>
<dbReference type="GO" id="GO:0000976">
    <property type="term" value="F:transcription cis-regulatory region binding"/>
    <property type="evidence" value="ECO:0007669"/>
    <property type="project" value="TreeGrafter"/>
</dbReference>
<evidence type="ECO:0000259" key="5">
    <source>
        <dbReference type="PROSITE" id="PS50977"/>
    </source>
</evidence>
<dbReference type="InterPro" id="IPR023772">
    <property type="entry name" value="DNA-bd_HTH_TetR-type_CS"/>
</dbReference>
<dbReference type="EMBL" id="BCSX01000045">
    <property type="protein sequence ID" value="GAS91158.1"/>
    <property type="molecule type" value="Genomic_DNA"/>
</dbReference>
<dbReference type="InterPro" id="IPR009057">
    <property type="entry name" value="Homeodomain-like_sf"/>
</dbReference>
<evidence type="ECO:0000256" key="4">
    <source>
        <dbReference type="PROSITE-ProRule" id="PRU00335"/>
    </source>
</evidence>
<name>A0A124E0P5_9MYCO</name>
<dbReference type="Pfam" id="PF16859">
    <property type="entry name" value="TetR_C_11"/>
    <property type="match status" value="1"/>
</dbReference>
<accession>A0A124E0P5</accession>
<gene>
    <name evidence="6" type="ORF">RMCB_5254</name>
</gene>
<dbReference type="Proteomes" id="UP000069620">
    <property type="component" value="Unassembled WGS sequence"/>
</dbReference>
<dbReference type="SUPFAM" id="SSF48498">
    <property type="entry name" value="Tetracyclin repressor-like, C-terminal domain"/>
    <property type="match status" value="1"/>
</dbReference>
<evidence type="ECO:0000256" key="2">
    <source>
        <dbReference type="ARBA" id="ARBA00023125"/>
    </source>
</evidence>
<dbReference type="Pfam" id="PF00440">
    <property type="entry name" value="TetR_N"/>
    <property type="match status" value="1"/>
</dbReference>
<evidence type="ECO:0000256" key="3">
    <source>
        <dbReference type="ARBA" id="ARBA00023163"/>
    </source>
</evidence>
<sequence>MSSLTGPGRPRDPQTQHDIMSATRRLLARDGYDQLSIEAVAREAGVSRPTIYRRWPSKAHLAFDAAFGQPPEGELLLVSGVFEADLRAFTYAVLTFWGDPVVEAAALGILTERRRDPELHIRTQQLLDERTRDAFRALLASGVEQGRIRPDVDVDMIYQTLIGTAFYAAHMEPDIDAEKTADRLCSLLIQGAGQHPPRKKGTA</sequence>
<feature type="domain" description="HTH tetR-type" evidence="5">
    <location>
        <begin position="13"/>
        <end position="73"/>
    </location>
</feature>
<dbReference type="Gene3D" id="1.10.10.60">
    <property type="entry name" value="Homeodomain-like"/>
    <property type="match status" value="1"/>
</dbReference>